<dbReference type="Pfam" id="PF14222">
    <property type="entry name" value="MOR2-PAG1_N"/>
    <property type="match status" value="1"/>
</dbReference>
<evidence type="ECO:0000313" key="3">
    <source>
        <dbReference type="EMBL" id="OAV90381.1"/>
    </source>
</evidence>
<dbReference type="PANTHER" id="PTHR12295:SF30">
    <property type="entry name" value="PROTEIN FURRY"/>
    <property type="match status" value="1"/>
</dbReference>
<name>A0A0C4FA51_PUCT1</name>
<organism evidence="4 5">
    <name type="scientific">Puccinia triticina (isolate 1-1 / race 1 (BBBD))</name>
    <name type="common">Brown leaf rust fungus</name>
    <dbReference type="NCBI Taxonomy" id="630390"/>
    <lineage>
        <taxon>Eukaryota</taxon>
        <taxon>Fungi</taxon>
        <taxon>Dikarya</taxon>
        <taxon>Basidiomycota</taxon>
        <taxon>Pucciniomycotina</taxon>
        <taxon>Pucciniomycetes</taxon>
        <taxon>Pucciniales</taxon>
        <taxon>Pucciniaceae</taxon>
        <taxon>Puccinia</taxon>
    </lineage>
</organism>
<evidence type="ECO:0000313" key="4">
    <source>
        <dbReference type="EnsemblFungi" id="PTTG_10092-t43_1-p1"/>
    </source>
</evidence>
<dbReference type="EMBL" id="ADAS02000102">
    <property type="protein sequence ID" value="OAV90381.1"/>
    <property type="molecule type" value="Genomic_DNA"/>
</dbReference>
<feature type="compositionally biased region" description="Pro residues" evidence="1">
    <location>
        <begin position="277"/>
        <end position="287"/>
    </location>
</feature>
<dbReference type="AlphaFoldDB" id="A0A0C4FA51"/>
<accession>A0A0C4FA51</accession>
<feature type="region of interest" description="Disordered" evidence="1">
    <location>
        <begin position="222"/>
        <end position="287"/>
    </location>
</feature>
<reference evidence="4 5" key="3">
    <citation type="journal article" date="2017" name="G3 (Bethesda)">
        <title>Comparative analysis highlights variable genome content of wheat rusts and divergence of the mating loci.</title>
        <authorList>
            <person name="Cuomo C.A."/>
            <person name="Bakkeren G."/>
            <person name="Khalil H.B."/>
            <person name="Panwar V."/>
            <person name="Joly D."/>
            <person name="Linning R."/>
            <person name="Sakthikumar S."/>
            <person name="Song X."/>
            <person name="Adiconis X."/>
            <person name="Fan L."/>
            <person name="Goldberg J.M."/>
            <person name="Levin J.Z."/>
            <person name="Young S."/>
            <person name="Zeng Q."/>
            <person name="Anikster Y."/>
            <person name="Bruce M."/>
            <person name="Wang M."/>
            <person name="Yin C."/>
            <person name="McCallum B."/>
            <person name="Szabo L.J."/>
            <person name="Hulbert S."/>
            <person name="Chen X."/>
            <person name="Fellers J.P."/>
        </authorList>
    </citation>
    <scope>NUCLEOTIDE SEQUENCE</scope>
    <source>
        <strain evidence="4">isolate 1-1 / race 1 (BBBD)</strain>
        <strain evidence="5">Isolate 1-1 / race 1 (BBBD)</strain>
    </source>
</reference>
<evidence type="ECO:0000256" key="1">
    <source>
        <dbReference type="SAM" id="MobiDB-lite"/>
    </source>
</evidence>
<dbReference type="InterPro" id="IPR025614">
    <property type="entry name" value="Cell_morpho_N"/>
</dbReference>
<dbReference type="GO" id="GO:0000902">
    <property type="term" value="P:cell morphogenesis"/>
    <property type="evidence" value="ECO:0007669"/>
    <property type="project" value="InterPro"/>
</dbReference>
<evidence type="ECO:0000313" key="5">
    <source>
        <dbReference type="Proteomes" id="UP000005240"/>
    </source>
</evidence>
<reference evidence="3" key="2">
    <citation type="submission" date="2016-05" db="EMBL/GenBank/DDBJ databases">
        <title>Comparative analysis highlights variable genome content of wheat rusts and divergence of the mating loci.</title>
        <authorList>
            <person name="Cuomo C.A."/>
            <person name="Bakkeren G."/>
            <person name="Szabo L."/>
            <person name="Khalil H."/>
            <person name="Joly D."/>
            <person name="Goldberg J."/>
            <person name="Young S."/>
            <person name="Zeng Q."/>
            <person name="Fellers J."/>
        </authorList>
    </citation>
    <scope>NUCLEOTIDE SEQUENCE [LARGE SCALE GENOMIC DNA]</scope>
    <source>
        <strain evidence="3">1-1 BBBD Race 1</strain>
    </source>
</reference>
<reference evidence="3" key="1">
    <citation type="submission" date="2009-11" db="EMBL/GenBank/DDBJ databases">
        <authorList>
            <consortium name="The Broad Institute Genome Sequencing Platform"/>
            <person name="Ward D."/>
            <person name="Feldgarden M."/>
            <person name="Earl A."/>
            <person name="Young S.K."/>
            <person name="Zeng Q."/>
            <person name="Koehrsen M."/>
            <person name="Alvarado L."/>
            <person name="Berlin A."/>
            <person name="Bochicchio J."/>
            <person name="Borenstein D."/>
            <person name="Chapman S.B."/>
            <person name="Chen Z."/>
            <person name="Engels R."/>
            <person name="Freedman E."/>
            <person name="Gellesch M."/>
            <person name="Goldberg J."/>
            <person name="Griggs A."/>
            <person name="Gujja S."/>
            <person name="Heilman E."/>
            <person name="Heiman D."/>
            <person name="Hepburn T."/>
            <person name="Howarth C."/>
            <person name="Jen D."/>
            <person name="Larson L."/>
            <person name="Lewis B."/>
            <person name="Mehta T."/>
            <person name="Park D."/>
            <person name="Pearson M."/>
            <person name="Roberts A."/>
            <person name="Saif S."/>
            <person name="Shea T."/>
            <person name="Shenoy N."/>
            <person name="Sisk P."/>
            <person name="Stolte C."/>
            <person name="Sykes S."/>
            <person name="Thomson T."/>
            <person name="Walk T."/>
            <person name="White J."/>
            <person name="Yandava C."/>
            <person name="Izard J."/>
            <person name="Baranova O.V."/>
            <person name="Blanton J.M."/>
            <person name="Tanner A.C."/>
            <person name="Dewhirst F.E."/>
            <person name="Haas B."/>
            <person name="Nusbaum C."/>
            <person name="Birren B."/>
        </authorList>
    </citation>
    <scope>NUCLEOTIDE SEQUENCE [LARGE SCALE GENOMIC DNA]</scope>
    <source>
        <strain evidence="3">1-1 BBBD Race 1</strain>
    </source>
</reference>
<dbReference type="VEuPathDB" id="FungiDB:PTTG_10092"/>
<dbReference type="PANTHER" id="PTHR12295">
    <property type="entry name" value="FURRY-RELATED"/>
    <property type="match status" value="1"/>
</dbReference>
<evidence type="ECO:0000259" key="2">
    <source>
        <dbReference type="Pfam" id="PF14222"/>
    </source>
</evidence>
<protein>
    <submittedName>
        <fullName evidence="4">MOR2-PAG1_N domain-containing protein</fullName>
    </submittedName>
</protein>
<dbReference type="InterPro" id="IPR039867">
    <property type="entry name" value="Furry/Tao3/Mor2"/>
</dbReference>
<dbReference type="STRING" id="630390.A0A0C4FA51"/>
<dbReference type="GO" id="GO:0030427">
    <property type="term" value="C:site of polarized growth"/>
    <property type="evidence" value="ECO:0007669"/>
    <property type="project" value="TreeGrafter"/>
</dbReference>
<dbReference type="OrthoDB" id="2690272at2759"/>
<feature type="compositionally biased region" description="Basic and acidic residues" evidence="1">
    <location>
        <begin position="222"/>
        <end position="245"/>
    </location>
</feature>
<keyword evidence="5" id="KW-1185">Reference proteome</keyword>
<feature type="domain" description="Cell morphogenesis protein N-terminal" evidence="2">
    <location>
        <begin position="148"/>
        <end position="216"/>
    </location>
</feature>
<dbReference type="EnsemblFungi" id="PTTG_10092-t43_1">
    <property type="protein sequence ID" value="PTTG_10092-t43_1-p1"/>
    <property type="gene ID" value="PTTG_10092"/>
</dbReference>
<dbReference type="GO" id="GO:0005938">
    <property type="term" value="C:cell cortex"/>
    <property type="evidence" value="ECO:0007669"/>
    <property type="project" value="TreeGrafter"/>
</dbReference>
<sequence>MMQPEPQPSSRFVSLSFGYLTGSKGEDGKPNMVFDSRASLHMRNSLDMFDTPTPVRIRRMRKQACPALKQADPCLGGSCLGHAVDPVFDATFVSLAQVSKKNPAQVVNFVMRWKSRQGESSDDYAIQRALVTSGNWLNPRRVTAVLSERKYLALVYILCRALISIVQLVTREALGEDLGTRLEEIILNSIKNADPHVTARTPNMNMFAYLLGALSNQIHERQRPFCRRNGRDEPGRPSSRPEGRRSQIGIPGPRRLVSQAEGLPTRGIRGHRTSSRPSPPSLSHPEA</sequence>
<dbReference type="Proteomes" id="UP000005240">
    <property type="component" value="Unassembled WGS sequence"/>
</dbReference>
<gene>
    <name evidence="3" type="ORF">PTTG_10092</name>
</gene>
<proteinExistence type="predicted"/>
<reference evidence="4" key="4">
    <citation type="submission" date="2025-05" db="UniProtKB">
        <authorList>
            <consortium name="EnsemblFungi"/>
        </authorList>
    </citation>
    <scope>IDENTIFICATION</scope>
    <source>
        <strain evidence="4">isolate 1-1 / race 1 (BBBD)</strain>
    </source>
</reference>